<name>A0A2V3ZY11_9BACT</name>
<reference evidence="1 2" key="1">
    <citation type="submission" date="2018-05" db="EMBL/GenBank/DDBJ databases">
        <title>Marinifilum breve JC075T sp. nov., a marine bacterium isolated from Yongle Blue Hole in the South China Sea.</title>
        <authorList>
            <person name="Fu T."/>
        </authorList>
    </citation>
    <scope>NUCLEOTIDE SEQUENCE [LARGE SCALE GENOMIC DNA]</scope>
    <source>
        <strain evidence="1 2">JC075</strain>
    </source>
</reference>
<dbReference type="Proteomes" id="UP000248079">
    <property type="component" value="Unassembled WGS sequence"/>
</dbReference>
<accession>A0A2V3ZY11</accession>
<evidence type="ECO:0000313" key="1">
    <source>
        <dbReference type="EMBL" id="PXY01206.1"/>
    </source>
</evidence>
<gene>
    <name evidence="1" type="ORF">DF185_11210</name>
</gene>
<keyword evidence="2" id="KW-1185">Reference proteome</keyword>
<proteinExistence type="predicted"/>
<protein>
    <submittedName>
        <fullName evidence="1">Uncharacterized protein</fullName>
    </submittedName>
</protein>
<dbReference type="RefSeq" id="WP_110360837.1">
    <property type="nucleotide sequence ID" value="NZ_QFLI01000004.1"/>
</dbReference>
<dbReference type="InterPro" id="IPR046228">
    <property type="entry name" value="DUF6261"/>
</dbReference>
<dbReference type="AlphaFoldDB" id="A0A2V3ZY11"/>
<dbReference type="Pfam" id="PF19775">
    <property type="entry name" value="DUF6261"/>
    <property type="match status" value="1"/>
</dbReference>
<dbReference type="EMBL" id="QFLI01000004">
    <property type="protein sequence ID" value="PXY01206.1"/>
    <property type="molecule type" value="Genomic_DNA"/>
</dbReference>
<evidence type="ECO:0000313" key="2">
    <source>
        <dbReference type="Proteomes" id="UP000248079"/>
    </source>
</evidence>
<comment type="caution">
    <text evidence="1">The sequence shown here is derived from an EMBL/GenBank/DDBJ whole genome shotgun (WGS) entry which is preliminary data.</text>
</comment>
<sequence length="244" mass="27662">MNKINSKANTKETLEICKAIVDLKAIYPIDEDAYFTLTYTKLSEFTSHLIDKFNEGNLKSVLKGKDDMRDTDVRAIFYEVEAKCNRRPSAQQASALIISDALERYGIHIINNSYMNESAHIRGILSDLKSPAMAEDIQAIPDLPELISNLEQSQKAFDVSNAEWRDLLDQRNATRTATELSAECKNIVNGELVGYLNAMRTANPDKYKVFADKMESIINQGNNKIRDRMAAYKRNKEEAVEENN</sequence>
<dbReference type="OrthoDB" id="1122420at2"/>
<organism evidence="1 2">
    <name type="scientific">Marinifilum breve</name>
    <dbReference type="NCBI Taxonomy" id="2184082"/>
    <lineage>
        <taxon>Bacteria</taxon>
        <taxon>Pseudomonadati</taxon>
        <taxon>Bacteroidota</taxon>
        <taxon>Bacteroidia</taxon>
        <taxon>Marinilabiliales</taxon>
        <taxon>Marinifilaceae</taxon>
    </lineage>
</organism>